<proteinExistence type="predicted"/>
<evidence type="ECO:0000256" key="1">
    <source>
        <dbReference type="SAM" id="MobiDB-lite"/>
    </source>
</evidence>
<protein>
    <submittedName>
        <fullName evidence="2">Uncharacterized protein</fullName>
    </submittedName>
</protein>
<feature type="region of interest" description="Disordered" evidence="1">
    <location>
        <begin position="1"/>
        <end position="23"/>
    </location>
</feature>
<dbReference type="KEGG" id="mets:DK389_13410"/>
<evidence type="ECO:0000313" key="2">
    <source>
        <dbReference type="EMBL" id="AWN41328.1"/>
    </source>
</evidence>
<organism evidence="2 3">
    <name type="scientific">Methylobacterium durans</name>
    <dbReference type="NCBI Taxonomy" id="2202825"/>
    <lineage>
        <taxon>Bacteria</taxon>
        <taxon>Pseudomonadati</taxon>
        <taxon>Pseudomonadota</taxon>
        <taxon>Alphaproteobacteria</taxon>
        <taxon>Hyphomicrobiales</taxon>
        <taxon>Methylobacteriaceae</taxon>
        <taxon>Methylobacterium</taxon>
    </lineage>
</organism>
<dbReference type="EMBL" id="CP029550">
    <property type="protein sequence ID" value="AWN41328.1"/>
    <property type="molecule type" value="Genomic_DNA"/>
</dbReference>
<dbReference type="Proteomes" id="UP000245926">
    <property type="component" value="Chromosome"/>
</dbReference>
<evidence type="ECO:0000313" key="3">
    <source>
        <dbReference type="Proteomes" id="UP000245926"/>
    </source>
</evidence>
<name>A0A2U8W6U4_9HYPH</name>
<dbReference type="OrthoDB" id="8002262at2"/>
<sequence>MSSVDNGLSAVAADQAGRDPADPTEAAYLELHRRREALERSLALVQIRLRCAADAADAARIKAEEASQLRDLDQVLTMIRAAEYKRRPGARRW</sequence>
<keyword evidence="3" id="KW-1185">Reference proteome</keyword>
<reference evidence="3" key="1">
    <citation type="submission" date="2018-05" db="EMBL/GenBank/DDBJ databases">
        <title>Complete Genome Sequence of Methylobacterium sp. 17SD2-17.</title>
        <authorList>
            <person name="Srinivasan S."/>
        </authorList>
    </citation>
    <scope>NUCLEOTIDE SEQUENCE [LARGE SCALE GENOMIC DNA]</scope>
    <source>
        <strain evidence="3">17SD2-17</strain>
    </source>
</reference>
<gene>
    <name evidence="2" type="ORF">DK389_13410</name>
</gene>
<dbReference type="RefSeq" id="WP_109890240.1">
    <property type="nucleotide sequence ID" value="NZ_CP029550.1"/>
</dbReference>
<accession>A0A2U8W6U4</accession>
<dbReference type="AlphaFoldDB" id="A0A2U8W6U4"/>